<protein>
    <submittedName>
        <fullName evidence="3">Uncharacterized protein</fullName>
    </submittedName>
</protein>
<dbReference type="RefSeq" id="WP_064152330.1">
    <property type="nucleotide sequence ID" value="NZ_CP033901.1"/>
</dbReference>
<feature type="domain" description="THIF-type NAD/FAD binding fold" evidence="1">
    <location>
        <begin position="349"/>
        <end position="551"/>
    </location>
</feature>
<dbReference type="PANTHER" id="PTHR43267">
    <property type="entry name" value="TRNA THREONYLCARBAMOYLADENOSINE DEHYDRATASE"/>
    <property type="match status" value="1"/>
</dbReference>
<dbReference type="AlphaFoldDB" id="A0A6M4NQV0"/>
<feature type="domain" description="Prokaryotic E2 family B" evidence="2">
    <location>
        <begin position="37"/>
        <end position="155"/>
    </location>
</feature>
<accession>A0A6M4NQV0</accession>
<sequence>MDQIQVRQIHQVLLGCGFRYTNARDISPDSALRLLYSAAGFYVKSYVTSAGTFDVAIVLKDELLTTLPAAIILQSPEQLKGRLLPHINMGWYLCYVEEKEATWDPNDLEGLLRSVDIQIGLTLNNSVNAVETGLAVDAEMEGEFSSYWLARHTAYLVADVTQQKEFNCFVAGTKNAHKTEYQEWVVCDDTTLKERDAWLSQRKLELHDSRGIITRRIRIKPSQLSGVTWPPKTFRAVLDWLAEVDNVAWLHLLEHFIQHPVKRHMILMDVLHQDMVGFRVDLDLGALALSSYQSSSVKRQRKAGRVNYAHLASAVSSKQAVQKFQRVNVVQADRLSVLSRNRRGKESGDLSTKHIALIGCGTIGGYLAGLLLRAGAGCGDKTFHLFDHDEFQPINFGRHVLATTDIGRNKAEALVFTLNSSTHLANNIKAFTSRFAINAEQLKRYDIVIDATGRPPVSARLASVVRTLKLTERPVLIHGFNDGNGRASKVIIDDGSCCYGCLFANEAFYKGGMDLRFNHISMSAERHISCGSTFTPYDAAVSIITAGIMQEAALSVLEKNARWTYSEHMLEGGRTQKQKLLAAHPRCGICHGNL</sequence>
<dbReference type="EMBL" id="MN661402">
    <property type="protein sequence ID" value="QJS00271.1"/>
    <property type="molecule type" value="Genomic_DNA"/>
</dbReference>
<dbReference type="CDD" id="cd01483">
    <property type="entry name" value="E1_enzyme_family"/>
    <property type="match status" value="1"/>
</dbReference>
<evidence type="ECO:0000259" key="2">
    <source>
        <dbReference type="Pfam" id="PF14461"/>
    </source>
</evidence>
<evidence type="ECO:0000259" key="1">
    <source>
        <dbReference type="Pfam" id="PF00899"/>
    </source>
</evidence>
<dbReference type="Pfam" id="PF00899">
    <property type="entry name" value="ThiF"/>
    <property type="match status" value="1"/>
</dbReference>
<dbReference type="InterPro" id="IPR032701">
    <property type="entry name" value="Prok-E2_B_dom"/>
</dbReference>
<dbReference type="SUPFAM" id="SSF69572">
    <property type="entry name" value="Activating enzymes of the ubiquitin-like proteins"/>
    <property type="match status" value="1"/>
</dbReference>
<dbReference type="InterPro" id="IPR045886">
    <property type="entry name" value="ThiF/MoeB/HesA"/>
</dbReference>
<keyword evidence="3" id="KW-0614">Plasmid</keyword>
<dbReference type="GO" id="GO:0061504">
    <property type="term" value="P:cyclic threonylcarbamoyladenosine biosynthetic process"/>
    <property type="evidence" value="ECO:0007669"/>
    <property type="project" value="TreeGrafter"/>
</dbReference>
<evidence type="ECO:0000313" key="3">
    <source>
        <dbReference type="EMBL" id="QJS00271.1"/>
    </source>
</evidence>
<dbReference type="InterPro" id="IPR000594">
    <property type="entry name" value="ThiF_NAD_FAD-bd"/>
</dbReference>
<dbReference type="Pfam" id="PF14461">
    <property type="entry name" value="Prok-E2_B"/>
    <property type="match status" value="1"/>
</dbReference>
<proteinExistence type="predicted"/>
<dbReference type="Gene3D" id="3.40.50.720">
    <property type="entry name" value="NAD(P)-binding Rossmann-like Domain"/>
    <property type="match status" value="1"/>
</dbReference>
<organism evidence="3">
    <name type="scientific">Klebsiella quasipneumoniae</name>
    <dbReference type="NCBI Taxonomy" id="1463165"/>
    <lineage>
        <taxon>Bacteria</taxon>
        <taxon>Pseudomonadati</taxon>
        <taxon>Pseudomonadota</taxon>
        <taxon>Gammaproteobacteria</taxon>
        <taxon>Enterobacterales</taxon>
        <taxon>Enterobacteriaceae</taxon>
        <taxon>Klebsiella/Raoultella group</taxon>
        <taxon>Klebsiella</taxon>
        <taxon>Klebsiella pneumoniae complex</taxon>
    </lineage>
</organism>
<dbReference type="GO" id="GO:0008641">
    <property type="term" value="F:ubiquitin-like modifier activating enzyme activity"/>
    <property type="evidence" value="ECO:0007669"/>
    <property type="project" value="InterPro"/>
</dbReference>
<dbReference type="GO" id="GO:0061503">
    <property type="term" value="F:tRNA threonylcarbamoyladenosine dehydratase"/>
    <property type="evidence" value="ECO:0007669"/>
    <property type="project" value="TreeGrafter"/>
</dbReference>
<geneLocation type="plasmid" evidence="3">
    <name>pKP18-31-IMP</name>
</geneLocation>
<reference evidence="3" key="1">
    <citation type="submission" date="2019-11" db="EMBL/GenBank/DDBJ databases">
        <authorList>
            <person name="Qin S."/>
            <person name="Dong H."/>
        </authorList>
    </citation>
    <scope>NUCLEOTIDE SEQUENCE</scope>
    <source>
        <strain evidence="3">KP18-31</strain>
        <plasmid evidence="3">pKP18-31-IMP,KPC</plasmid>
    </source>
</reference>
<dbReference type="InterPro" id="IPR035985">
    <property type="entry name" value="Ubiquitin-activating_enz"/>
</dbReference>
<dbReference type="PANTHER" id="PTHR43267:SF1">
    <property type="entry name" value="TRNA THREONYLCARBAMOYLADENOSINE DEHYDRATASE"/>
    <property type="match status" value="1"/>
</dbReference>
<name>A0A6M4NQV0_9ENTR</name>